<protein>
    <submittedName>
        <fullName evidence="1">Uncharacterized protein</fullName>
    </submittedName>
</protein>
<name>A0ACC0Y357_9ROSI</name>
<proteinExistence type="predicted"/>
<reference evidence="2" key="1">
    <citation type="journal article" date="2023" name="G3 (Bethesda)">
        <title>Genome assembly and association tests identify interacting loci associated with vigor, precocity, and sex in interspecific pistachio rootstocks.</title>
        <authorList>
            <person name="Palmer W."/>
            <person name="Jacygrad E."/>
            <person name="Sagayaradj S."/>
            <person name="Cavanaugh K."/>
            <person name="Han R."/>
            <person name="Bertier L."/>
            <person name="Beede B."/>
            <person name="Kafkas S."/>
            <person name="Golino D."/>
            <person name="Preece J."/>
            <person name="Michelmore R."/>
        </authorList>
    </citation>
    <scope>NUCLEOTIDE SEQUENCE [LARGE SCALE GENOMIC DNA]</scope>
</reference>
<evidence type="ECO:0000313" key="2">
    <source>
        <dbReference type="Proteomes" id="UP001163603"/>
    </source>
</evidence>
<organism evidence="1 2">
    <name type="scientific">Pistacia integerrima</name>
    <dbReference type="NCBI Taxonomy" id="434235"/>
    <lineage>
        <taxon>Eukaryota</taxon>
        <taxon>Viridiplantae</taxon>
        <taxon>Streptophyta</taxon>
        <taxon>Embryophyta</taxon>
        <taxon>Tracheophyta</taxon>
        <taxon>Spermatophyta</taxon>
        <taxon>Magnoliopsida</taxon>
        <taxon>eudicotyledons</taxon>
        <taxon>Gunneridae</taxon>
        <taxon>Pentapetalae</taxon>
        <taxon>rosids</taxon>
        <taxon>malvids</taxon>
        <taxon>Sapindales</taxon>
        <taxon>Anacardiaceae</taxon>
        <taxon>Pistacia</taxon>
    </lineage>
</organism>
<evidence type="ECO:0000313" key="1">
    <source>
        <dbReference type="EMBL" id="KAJ0028842.1"/>
    </source>
</evidence>
<keyword evidence="2" id="KW-1185">Reference proteome</keyword>
<comment type="caution">
    <text evidence="1">The sequence shown here is derived from an EMBL/GenBank/DDBJ whole genome shotgun (WGS) entry which is preliminary data.</text>
</comment>
<dbReference type="EMBL" id="CM047744">
    <property type="protein sequence ID" value="KAJ0028842.1"/>
    <property type="molecule type" value="Genomic_DNA"/>
</dbReference>
<sequence length="306" mass="34161">MKIINIVDFPSQMKLHRLLLHTHHLICLFSVNFYMNIITASDTPRITIFKKPHSRISHQKSKRFILQLTPMAHFTGTTNPPTDIYPPPPPPPRAAVANSVSIIGPQFCGHTYPIDLAIVRKVLTITDGNFVVQDINGNILFKVKGTLLTVHDRRVLLDSTGNPIVTLRRKIMTAHDRWQVFRGESTELSDLIFTAKRSSMFQLKTKLDVFLANNTKEDVCDFKIKGSWLERSCVIYAGESSTVVAQMHKKHTAESILLGKDKFMVTVYPNIDYAFIVSLIVILDAINTESGGGSGGGSDILSGVEF</sequence>
<accession>A0ACC0Y357</accession>
<gene>
    <name evidence="1" type="ORF">Pint_34993</name>
</gene>
<dbReference type="Proteomes" id="UP001163603">
    <property type="component" value="Chromosome 9"/>
</dbReference>